<evidence type="ECO:0000313" key="2">
    <source>
        <dbReference type="EMBL" id="EWM29875.1"/>
    </source>
</evidence>
<feature type="region of interest" description="Disordered" evidence="1">
    <location>
        <begin position="815"/>
        <end position="885"/>
    </location>
</feature>
<evidence type="ECO:0000256" key="1">
    <source>
        <dbReference type="SAM" id="MobiDB-lite"/>
    </source>
</evidence>
<feature type="compositionally biased region" description="Basic and acidic residues" evidence="1">
    <location>
        <begin position="859"/>
        <end position="869"/>
    </location>
</feature>
<dbReference type="Proteomes" id="UP000019335">
    <property type="component" value="Chromosome 2"/>
</dbReference>
<feature type="compositionally biased region" description="Polar residues" evidence="1">
    <location>
        <begin position="847"/>
        <end position="857"/>
    </location>
</feature>
<name>W7TRJ3_9STRA</name>
<organism evidence="2 3">
    <name type="scientific">Nannochloropsis gaditana</name>
    <dbReference type="NCBI Taxonomy" id="72520"/>
    <lineage>
        <taxon>Eukaryota</taxon>
        <taxon>Sar</taxon>
        <taxon>Stramenopiles</taxon>
        <taxon>Ochrophyta</taxon>
        <taxon>Eustigmatophyceae</taxon>
        <taxon>Eustigmatales</taxon>
        <taxon>Monodopsidaceae</taxon>
        <taxon>Nannochloropsis</taxon>
    </lineage>
</organism>
<reference evidence="2 3" key="1">
    <citation type="journal article" date="2014" name="Mol. Plant">
        <title>Chromosome Scale Genome Assembly and Transcriptome Profiling of Nannochloropsis gaditana in Nitrogen Depletion.</title>
        <authorList>
            <person name="Corteggiani Carpinelli E."/>
            <person name="Telatin A."/>
            <person name="Vitulo N."/>
            <person name="Forcato C."/>
            <person name="D'Angelo M."/>
            <person name="Schiavon R."/>
            <person name="Vezzi A."/>
            <person name="Giacometti G.M."/>
            <person name="Morosinotto T."/>
            <person name="Valle G."/>
        </authorList>
    </citation>
    <scope>NUCLEOTIDE SEQUENCE [LARGE SCALE GENOMIC DNA]</scope>
    <source>
        <strain evidence="2 3">B-31</strain>
    </source>
</reference>
<feature type="region of interest" description="Disordered" evidence="1">
    <location>
        <begin position="99"/>
        <end position="157"/>
    </location>
</feature>
<evidence type="ECO:0000313" key="3">
    <source>
        <dbReference type="Proteomes" id="UP000019335"/>
    </source>
</evidence>
<feature type="region of interest" description="Disordered" evidence="1">
    <location>
        <begin position="339"/>
        <end position="359"/>
    </location>
</feature>
<comment type="caution">
    <text evidence="2">The sequence shown here is derived from an EMBL/GenBank/DDBJ whole genome shotgun (WGS) entry which is preliminary data.</text>
</comment>
<feature type="compositionally biased region" description="Basic and acidic residues" evidence="1">
    <location>
        <begin position="339"/>
        <end position="348"/>
    </location>
</feature>
<gene>
    <name evidence="2" type="ORF">Naga_100106g7</name>
</gene>
<evidence type="ECO:0008006" key="4">
    <source>
        <dbReference type="Google" id="ProtNLM"/>
    </source>
</evidence>
<feature type="compositionally biased region" description="Basic and acidic residues" evidence="1">
    <location>
        <begin position="982"/>
        <end position="1001"/>
    </location>
</feature>
<accession>W7TRJ3</accession>
<protein>
    <recommendedName>
        <fullName evidence="4">RAP domain-containing protein</fullName>
    </recommendedName>
</protein>
<sequence>MGSSKPLFCEKLYAVSRPSSIVWPRQDARSTHPPLALDHVVMINGRKGAMAAAFLFLLSLIAGKAWVLHPSTSSSCAGQSFPSLVGCVAAATFHSPVKSGKAAGEEAVGGSESERRELVLANKPPDAVQRAARTRPSHKAKLPQDRQRHTANGGWSEGDVRAAHHHYQDPLHSEATSAHAPSYTRHPFSTLARTRLRGSDCNTLLNSIETYAEGASVDELSDALSRLGRLATSKEALGRICHDARFHLLLQRLVESSPLMPPKRAPFLLSSLAKFSTAPGPTVTAFISTPSVQALLPALQKRVDAGLDQYSPIAFCTVAFAFSRLRYAPHLEVEDCEIEDTKGPDKASHTPPSPSDPPDRSVLAWWSRFIEASQNRLIEFSPWELSQLVRSLMAQTGAPKEALLSPPFLTLTLRCAERQLFTAFTVRDLEGLATSLSKIPPHLFKPPQSFLETVVRAADAQLPRGFRPPSLARFLHALSRLEGFSPDPHFLRRAEQACAGWTGTWEQGPIALIVQAWSWLKYHPSEATLATLLGQARGMLEDGVFTPLNAGTLIQSLGELRRSPGDAWLSTFCEAAALKFPDMHGKDLNFILKGLAKLNWYPGDAFMVGLLGHMRPYLEGFNGADLQFTMSSIVGLHYLPHRAFLDAFQARFSRLLQDRQVSSRNLCIVLWAFAALEVPNARPFVVECMRAAIAQLEAERPRWGQWEADAPETWSLTARIRQLRQVYLYALRLEGAGSQSDRNESSLAEEFRGMGLVELLETGLRYSKEELVLAKSQESGFHREVAEILQSLGVRARRSVDCFVLDLMLESPQAAEASGQGGDKGEGLGAGTLDSTGKERQDWSGRGMSTGQRQSSEGDAVRDAEDPRTEGPPAGGKEQEIKGAKDATKPLVLLLHGPSRFLRGLTGTASPKMEAGTAFKVKILQTKSLHRFADVVSLDVWEWARQRTREEKVEFLRQKIGPTLLETYMAPSMTLASADGGGRSEKQEKKEKGKGEGKVMEGMRQVMA</sequence>
<dbReference type="AlphaFoldDB" id="W7TRJ3"/>
<feature type="compositionally biased region" description="Low complexity" evidence="1">
    <location>
        <begin position="99"/>
        <end position="111"/>
    </location>
</feature>
<feature type="compositionally biased region" description="Gly residues" evidence="1">
    <location>
        <begin position="819"/>
        <end position="830"/>
    </location>
</feature>
<dbReference type="EMBL" id="AZIL01000115">
    <property type="protein sequence ID" value="EWM29875.1"/>
    <property type="molecule type" value="Genomic_DNA"/>
</dbReference>
<feature type="compositionally biased region" description="Basic residues" evidence="1">
    <location>
        <begin position="132"/>
        <end position="141"/>
    </location>
</feature>
<feature type="region of interest" description="Disordered" evidence="1">
    <location>
        <begin position="975"/>
        <end position="1008"/>
    </location>
</feature>
<proteinExistence type="predicted"/>
<keyword evidence="3" id="KW-1185">Reference proteome</keyword>
<dbReference type="OrthoDB" id="10286619at2759"/>